<dbReference type="InterPro" id="IPR050160">
    <property type="entry name" value="MHC/Immunoglobulin"/>
</dbReference>
<dbReference type="SMART" id="SM00407">
    <property type="entry name" value="IGc1"/>
    <property type="match status" value="1"/>
</dbReference>
<feature type="non-terminal residue" evidence="2">
    <location>
        <position position="1"/>
    </location>
</feature>
<dbReference type="Pfam" id="PF07654">
    <property type="entry name" value="C1-set"/>
    <property type="match status" value="1"/>
</dbReference>
<reference evidence="2 3" key="1">
    <citation type="journal article" date="2013" name="Proc. Natl. Acad. Sci. U.S.A.">
        <title>The king cobra genome reveals dynamic gene evolution and adaptation in the snake venom system.</title>
        <authorList>
            <person name="Vonk F.J."/>
            <person name="Casewell N.R."/>
            <person name="Henkel C.V."/>
            <person name="Heimberg A.M."/>
            <person name="Jansen H.J."/>
            <person name="McCleary R.J."/>
            <person name="Kerkkamp H.M."/>
            <person name="Vos R.A."/>
            <person name="Guerreiro I."/>
            <person name="Calvete J.J."/>
            <person name="Wuster W."/>
            <person name="Woods A.E."/>
            <person name="Logan J.M."/>
            <person name="Harrison R.A."/>
            <person name="Castoe T.A."/>
            <person name="de Koning A.P."/>
            <person name="Pollock D.D."/>
            <person name="Yandell M."/>
            <person name="Calderon D."/>
            <person name="Renjifo C."/>
            <person name="Currier R.B."/>
            <person name="Salgado D."/>
            <person name="Pla D."/>
            <person name="Sanz L."/>
            <person name="Hyder A.S."/>
            <person name="Ribeiro J.M."/>
            <person name="Arntzen J.W."/>
            <person name="van den Thillart G.E."/>
            <person name="Boetzer M."/>
            <person name="Pirovano W."/>
            <person name="Dirks R.P."/>
            <person name="Spaink H.P."/>
            <person name="Duboule D."/>
            <person name="McGlinn E."/>
            <person name="Kini R.M."/>
            <person name="Richardson M.K."/>
        </authorList>
    </citation>
    <scope>NUCLEOTIDE SEQUENCE</scope>
    <source>
        <tissue evidence="2">Blood</tissue>
    </source>
</reference>
<protein>
    <recommendedName>
        <fullName evidence="1">Immunoglobulin C1-set domain-containing protein</fullName>
    </recommendedName>
</protein>
<dbReference type="InterPro" id="IPR036179">
    <property type="entry name" value="Ig-like_dom_sf"/>
</dbReference>
<dbReference type="EMBL" id="AZIM01041759">
    <property type="protein sequence ID" value="ETE56106.1"/>
    <property type="molecule type" value="Genomic_DNA"/>
</dbReference>
<evidence type="ECO:0000259" key="1">
    <source>
        <dbReference type="SMART" id="SM00407"/>
    </source>
</evidence>
<comment type="caution">
    <text evidence="2">The sequence shown here is derived from an EMBL/GenBank/DDBJ whole genome shotgun (WGS) entry which is preliminary data.</text>
</comment>
<dbReference type="Proteomes" id="UP000018936">
    <property type="component" value="Unassembled WGS sequence"/>
</dbReference>
<keyword evidence="3" id="KW-1185">Reference proteome</keyword>
<name>V8N2J4_OPHHA</name>
<dbReference type="Gene3D" id="2.60.40.10">
    <property type="entry name" value="Immunoglobulins"/>
    <property type="match status" value="1"/>
</dbReference>
<evidence type="ECO:0000313" key="3">
    <source>
        <dbReference type="Proteomes" id="UP000018936"/>
    </source>
</evidence>
<accession>V8N2J4</accession>
<feature type="non-terminal residue" evidence="2">
    <location>
        <position position="82"/>
    </location>
</feature>
<dbReference type="SUPFAM" id="SSF48726">
    <property type="entry name" value="Immunoglobulin"/>
    <property type="match status" value="1"/>
</dbReference>
<dbReference type="OrthoDB" id="9038477at2759"/>
<sequence length="82" mass="9311">MDPACPNTILCTAMDFYPLEIEVQWLKNGRPEEEGVAFGEELRNGDWTYQLQVMLEPQPQWGTSMLARWGTPAWRPPSPSSG</sequence>
<organism evidence="2 3">
    <name type="scientific">Ophiophagus hannah</name>
    <name type="common">King cobra</name>
    <name type="synonym">Naja hannah</name>
    <dbReference type="NCBI Taxonomy" id="8665"/>
    <lineage>
        <taxon>Eukaryota</taxon>
        <taxon>Metazoa</taxon>
        <taxon>Chordata</taxon>
        <taxon>Craniata</taxon>
        <taxon>Vertebrata</taxon>
        <taxon>Euteleostomi</taxon>
        <taxon>Lepidosauria</taxon>
        <taxon>Squamata</taxon>
        <taxon>Bifurcata</taxon>
        <taxon>Unidentata</taxon>
        <taxon>Episquamata</taxon>
        <taxon>Toxicofera</taxon>
        <taxon>Serpentes</taxon>
        <taxon>Colubroidea</taxon>
        <taxon>Elapidae</taxon>
        <taxon>Elapinae</taxon>
        <taxon>Ophiophagus</taxon>
    </lineage>
</organism>
<dbReference type="InterPro" id="IPR013783">
    <property type="entry name" value="Ig-like_fold"/>
</dbReference>
<proteinExistence type="predicted"/>
<dbReference type="PANTHER" id="PTHR19944:SF99">
    <property type="entry name" value="HLA CLASS II HISTOCOMPATIBILITY ANTIGEN, DRB1 BETA CHAIN"/>
    <property type="match status" value="1"/>
</dbReference>
<feature type="domain" description="Immunoglobulin C1-set" evidence="1">
    <location>
        <begin position="6"/>
        <end position="66"/>
    </location>
</feature>
<dbReference type="PANTHER" id="PTHR19944">
    <property type="entry name" value="MHC CLASS II-RELATED"/>
    <property type="match status" value="1"/>
</dbReference>
<dbReference type="InterPro" id="IPR003597">
    <property type="entry name" value="Ig_C1-set"/>
</dbReference>
<gene>
    <name evidence="2" type="ORF">L345_18184</name>
</gene>
<evidence type="ECO:0000313" key="2">
    <source>
        <dbReference type="EMBL" id="ETE56106.1"/>
    </source>
</evidence>
<dbReference type="AlphaFoldDB" id="V8N2J4"/>